<dbReference type="PANTHER" id="PTHR11537:SF254">
    <property type="entry name" value="POTASSIUM VOLTAGE-GATED CHANNEL PROTEIN SHAB"/>
    <property type="match status" value="1"/>
</dbReference>
<feature type="transmembrane region" description="Helical" evidence="11">
    <location>
        <begin position="446"/>
        <end position="465"/>
    </location>
</feature>
<evidence type="ECO:0000256" key="10">
    <source>
        <dbReference type="ARBA" id="ARBA00023303"/>
    </source>
</evidence>
<dbReference type="Proteomes" id="UP000649617">
    <property type="component" value="Unassembled WGS sequence"/>
</dbReference>
<gene>
    <name evidence="13" type="primary">kvs-4</name>
    <name evidence="13" type="ORF">SPIL2461_LOCUS16528</name>
</gene>
<protein>
    <submittedName>
        <fullName evidence="13">Kvs-4 protein</fullName>
    </submittedName>
</protein>
<keyword evidence="4 11" id="KW-0812">Transmembrane</keyword>
<keyword evidence="3" id="KW-0633">Potassium transport</keyword>
<dbReference type="GO" id="GO:0008076">
    <property type="term" value="C:voltage-gated potassium channel complex"/>
    <property type="evidence" value="ECO:0007669"/>
    <property type="project" value="InterPro"/>
</dbReference>
<feature type="transmembrane region" description="Helical" evidence="11">
    <location>
        <begin position="146"/>
        <end position="171"/>
    </location>
</feature>
<keyword evidence="10" id="KW-0407">Ion channel</keyword>
<evidence type="ECO:0000259" key="12">
    <source>
        <dbReference type="Pfam" id="PF00520"/>
    </source>
</evidence>
<dbReference type="Pfam" id="PF00520">
    <property type="entry name" value="Ion_trans"/>
    <property type="match status" value="1"/>
</dbReference>
<feature type="transmembrane region" description="Helical" evidence="11">
    <location>
        <begin position="276"/>
        <end position="297"/>
    </location>
</feature>
<reference evidence="13" key="1">
    <citation type="submission" date="2021-02" db="EMBL/GenBank/DDBJ databases">
        <authorList>
            <person name="Dougan E. K."/>
            <person name="Rhodes N."/>
            <person name="Thang M."/>
            <person name="Chan C."/>
        </authorList>
    </citation>
    <scope>NUCLEOTIDE SEQUENCE</scope>
</reference>
<feature type="transmembrane region" description="Helical" evidence="11">
    <location>
        <begin position="238"/>
        <end position="256"/>
    </location>
</feature>
<comment type="caution">
    <text evidence="13">The sequence shown here is derived from an EMBL/GenBank/DDBJ whole genome shotgun (WGS) entry which is preliminary data.</text>
</comment>
<dbReference type="GO" id="GO:0005249">
    <property type="term" value="F:voltage-gated potassium channel activity"/>
    <property type="evidence" value="ECO:0007669"/>
    <property type="project" value="InterPro"/>
</dbReference>
<sequence>MYLLSFIGIVDLLSLAAFFVTLRPSMHDAGLHPDYESTGVRDLWKDLILPLRLMRLMMLESWAPAIQSLCDVIWMQAPALRKACYALLCVWYMFTVTLYVLEKDSDDEEIGPRFANVLVGLPHGLIHLTGDYPCTNYSSLSMPFHLVFLILGMCCTGTFTGIFAGGFVEYLGAQRELERRQAAEERVQIMVTAVSVLQRRFRVRQKQLRKFSSEELPRYNQVTIQKAAQRLLRRQTSLGRVFMSLAQAALIINIVNTMLESIPEVEELGPPARRSLTLVEVVTGLIFAIEFFFHFLANPLGIFTKPMRIIDFVCLLPTILRVKFELQSTEVQDGSPGLEAFIESVAACRIIRVLDWPGIAREVRAVKSTIHAALPSLAMPAVISLELWVLTAGIFVWLENMFSEDDEPSDQEHMGSIPDALYWCSIYLLGEWANDEFTDGAGSRMCIFYCLCGVALFSIPVGIMVEAGQSTLLKIADDPRHVLRSALKFAGPPRCQHFLLCKPCNVS</sequence>
<feature type="domain" description="Ion transport" evidence="12">
    <location>
        <begin position="248"/>
        <end position="467"/>
    </location>
</feature>
<dbReference type="Gene3D" id="1.10.287.70">
    <property type="match status" value="1"/>
</dbReference>
<proteinExistence type="predicted"/>
<accession>A0A812VKY4</accession>
<evidence type="ECO:0000256" key="8">
    <source>
        <dbReference type="ARBA" id="ARBA00023065"/>
    </source>
</evidence>
<keyword evidence="14" id="KW-1185">Reference proteome</keyword>
<keyword evidence="5" id="KW-0631">Potassium channel</keyword>
<feature type="transmembrane region" description="Helical" evidence="11">
    <location>
        <begin position="6"/>
        <end position="22"/>
    </location>
</feature>
<evidence type="ECO:0000256" key="6">
    <source>
        <dbReference type="ARBA" id="ARBA00022958"/>
    </source>
</evidence>
<dbReference type="PRINTS" id="PR00169">
    <property type="entry name" value="KCHANNEL"/>
</dbReference>
<feature type="transmembrane region" description="Helical" evidence="11">
    <location>
        <begin position="83"/>
        <end position="101"/>
    </location>
</feature>
<dbReference type="GO" id="GO:0001508">
    <property type="term" value="P:action potential"/>
    <property type="evidence" value="ECO:0007669"/>
    <property type="project" value="TreeGrafter"/>
</dbReference>
<evidence type="ECO:0000256" key="2">
    <source>
        <dbReference type="ARBA" id="ARBA00022448"/>
    </source>
</evidence>
<keyword evidence="9 11" id="KW-0472">Membrane</keyword>
<dbReference type="EMBL" id="CAJNIZ010042637">
    <property type="protein sequence ID" value="CAE7630330.1"/>
    <property type="molecule type" value="Genomic_DNA"/>
</dbReference>
<comment type="subcellular location">
    <subcellularLocation>
        <location evidence="1">Membrane</location>
        <topology evidence="1">Multi-pass membrane protein</topology>
    </subcellularLocation>
</comment>
<evidence type="ECO:0000256" key="7">
    <source>
        <dbReference type="ARBA" id="ARBA00022989"/>
    </source>
</evidence>
<dbReference type="OrthoDB" id="421859at2759"/>
<evidence type="ECO:0000256" key="3">
    <source>
        <dbReference type="ARBA" id="ARBA00022538"/>
    </source>
</evidence>
<evidence type="ECO:0000256" key="11">
    <source>
        <dbReference type="SAM" id="Phobius"/>
    </source>
</evidence>
<dbReference type="InterPro" id="IPR005821">
    <property type="entry name" value="Ion_trans_dom"/>
</dbReference>
<dbReference type="AlphaFoldDB" id="A0A812VKY4"/>
<feature type="transmembrane region" description="Helical" evidence="11">
    <location>
        <begin position="377"/>
        <end position="398"/>
    </location>
</feature>
<organism evidence="13 14">
    <name type="scientific">Symbiodinium pilosum</name>
    <name type="common">Dinoflagellate</name>
    <dbReference type="NCBI Taxonomy" id="2952"/>
    <lineage>
        <taxon>Eukaryota</taxon>
        <taxon>Sar</taxon>
        <taxon>Alveolata</taxon>
        <taxon>Dinophyceae</taxon>
        <taxon>Suessiales</taxon>
        <taxon>Symbiodiniaceae</taxon>
        <taxon>Symbiodinium</taxon>
    </lineage>
</organism>
<evidence type="ECO:0000256" key="1">
    <source>
        <dbReference type="ARBA" id="ARBA00004141"/>
    </source>
</evidence>
<dbReference type="SUPFAM" id="SSF81324">
    <property type="entry name" value="Voltage-gated potassium channels"/>
    <property type="match status" value="2"/>
</dbReference>
<keyword evidence="7 11" id="KW-1133">Transmembrane helix</keyword>
<evidence type="ECO:0000256" key="9">
    <source>
        <dbReference type="ARBA" id="ARBA00023136"/>
    </source>
</evidence>
<dbReference type="PANTHER" id="PTHR11537">
    <property type="entry name" value="VOLTAGE-GATED POTASSIUM CHANNEL"/>
    <property type="match status" value="1"/>
</dbReference>
<dbReference type="InterPro" id="IPR028325">
    <property type="entry name" value="VG_K_chnl"/>
</dbReference>
<evidence type="ECO:0000313" key="14">
    <source>
        <dbReference type="Proteomes" id="UP000649617"/>
    </source>
</evidence>
<keyword evidence="6" id="KW-0630">Potassium</keyword>
<evidence type="ECO:0000313" key="13">
    <source>
        <dbReference type="EMBL" id="CAE7630330.1"/>
    </source>
</evidence>
<evidence type="ECO:0000256" key="5">
    <source>
        <dbReference type="ARBA" id="ARBA00022826"/>
    </source>
</evidence>
<keyword evidence="2" id="KW-0813">Transport</keyword>
<name>A0A812VKY4_SYMPI</name>
<keyword evidence="8" id="KW-0406">Ion transport</keyword>
<evidence type="ECO:0000256" key="4">
    <source>
        <dbReference type="ARBA" id="ARBA00022692"/>
    </source>
</evidence>